<comment type="caution">
    <text evidence="8">The sequence shown here is derived from an EMBL/GenBank/DDBJ whole genome shotgun (WGS) entry which is preliminary data.</text>
</comment>
<dbReference type="PANTHER" id="PTHR30106:SF2">
    <property type="entry name" value="UPF0324 INNER MEMBRANE PROTEIN YEIH"/>
    <property type="match status" value="1"/>
</dbReference>
<comment type="subcellular location">
    <subcellularLocation>
        <location evidence="1">Cell membrane</location>
        <topology evidence="1">Multi-pass membrane protein</topology>
    </subcellularLocation>
</comment>
<evidence type="ECO:0000256" key="6">
    <source>
        <dbReference type="ARBA" id="ARBA00023136"/>
    </source>
</evidence>
<keyword evidence="5 7" id="KW-1133">Transmembrane helix</keyword>
<evidence type="ECO:0000256" key="2">
    <source>
        <dbReference type="ARBA" id="ARBA00007977"/>
    </source>
</evidence>
<keyword evidence="9" id="KW-1185">Reference proteome</keyword>
<evidence type="ECO:0000256" key="7">
    <source>
        <dbReference type="SAM" id="Phobius"/>
    </source>
</evidence>
<evidence type="ECO:0000256" key="5">
    <source>
        <dbReference type="ARBA" id="ARBA00022989"/>
    </source>
</evidence>
<dbReference type="RefSeq" id="WP_076173664.1">
    <property type="nucleotide sequence ID" value="NZ_MRTP01000009.1"/>
</dbReference>
<proteinExistence type="inferred from homology"/>
<sequence length="344" mass="35419">MIASQGSALPRKKRNLNAYMLGLCLTFVLSLVAKGLALLPFLDIMGQLVLAILLGMVYRAFAGVPEYAMPGIAFSNKKLLRLGIILLGMRLNLTDIVHAGPKVLLLAAVNISVTLLAVYGIARLMKVDPVMSLLAACGSAICGAAAVAAIAPQVRANEQETAVSAAVVALLGTLFTLLYVGLYPLLGLSPAGYGVFAGGTLHEVAHAIAAAAPGGKEAEDMAVIVKLTRVALLVPVAVLVGFWSSRKGGRTAAGERSRIPIPWFVLGFLAMSGIHTLGILPESAASQIVTAAYMLMAMAMAGLGLNVDFAVFGRKGGRPFAAALLGSCLLAGVGYVLVKALGLA</sequence>
<dbReference type="GO" id="GO:0005886">
    <property type="term" value="C:plasma membrane"/>
    <property type="evidence" value="ECO:0007669"/>
    <property type="project" value="UniProtKB-SubCell"/>
</dbReference>
<evidence type="ECO:0008006" key="10">
    <source>
        <dbReference type="Google" id="ProtNLM"/>
    </source>
</evidence>
<gene>
    <name evidence="8" type="ORF">BK138_25775</name>
</gene>
<evidence type="ECO:0000256" key="3">
    <source>
        <dbReference type="ARBA" id="ARBA00022475"/>
    </source>
</evidence>
<feature type="transmembrane region" description="Helical" evidence="7">
    <location>
        <begin position="163"/>
        <end position="186"/>
    </location>
</feature>
<keyword evidence="4 7" id="KW-0812">Transmembrane</keyword>
<keyword evidence="3" id="KW-1003">Cell membrane</keyword>
<feature type="transmembrane region" description="Helical" evidence="7">
    <location>
        <begin position="320"/>
        <end position="338"/>
    </location>
</feature>
<feature type="transmembrane region" description="Helical" evidence="7">
    <location>
        <begin position="21"/>
        <end position="42"/>
    </location>
</feature>
<dbReference type="Pfam" id="PF03601">
    <property type="entry name" value="Cons_hypoth698"/>
    <property type="match status" value="1"/>
</dbReference>
<evidence type="ECO:0000313" key="8">
    <source>
        <dbReference type="EMBL" id="OMF51664.1"/>
    </source>
</evidence>
<feature type="transmembrane region" description="Helical" evidence="7">
    <location>
        <begin position="48"/>
        <end position="67"/>
    </location>
</feature>
<protein>
    <recommendedName>
        <fullName evidence="10">Sulfate exporter family transporter</fullName>
    </recommendedName>
</protein>
<organism evidence="8 9">
    <name type="scientific">Paenibacillus rhizosphaerae</name>
    <dbReference type="NCBI Taxonomy" id="297318"/>
    <lineage>
        <taxon>Bacteria</taxon>
        <taxon>Bacillati</taxon>
        <taxon>Bacillota</taxon>
        <taxon>Bacilli</taxon>
        <taxon>Bacillales</taxon>
        <taxon>Paenibacillaceae</taxon>
        <taxon>Paenibacillus</taxon>
    </lineage>
</organism>
<dbReference type="PANTHER" id="PTHR30106">
    <property type="entry name" value="INNER MEMBRANE PROTEIN YEIH-RELATED"/>
    <property type="match status" value="1"/>
</dbReference>
<dbReference type="EMBL" id="MRTP01000009">
    <property type="protein sequence ID" value="OMF51664.1"/>
    <property type="molecule type" value="Genomic_DNA"/>
</dbReference>
<dbReference type="InterPro" id="IPR018383">
    <property type="entry name" value="UPF0324_pro"/>
</dbReference>
<feature type="transmembrane region" description="Helical" evidence="7">
    <location>
        <begin position="103"/>
        <end position="121"/>
    </location>
</feature>
<evidence type="ECO:0000256" key="4">
    <source>
        <dbReference type="ARBA" id="ARBA00022692"/>
    </source>
</evidence>
<dbReference type="AlphaFoldDB" id="A0A1R1EIL3"/>
<name>A0A1R1EIL3_9BACL</name>
<dbReference type="Proteomes" id="UP000187172">
    <property type="component" value="Unassembled WGS sequence"/>
</dbReference>
<feature type="transmembrane region" description="Helical" evidence="7">
    <location>
        <begin position="224"/>
        <end position="243"/>
    </location>
</feature>
<reference evidence="8 9" key="1">
    <citation type="submission" date="2016-11" db="EMBL/GenBank/DDBJ databases">
        <title>Paenibacillus species isolates.</title>
        <authorList>
            <person name="Beno S.M."/>
        </authorList>
    </citation>
    <scope>NUCLEOTIDE SEQUENCE [LARGE SCALE GENOMIC DNA]</scope>
    <source>
        <strain evidence="8 9">FSL R5-0378</strain>
    </source>
</reference>
<evidence type="ECO:0000256" key="1">
    <source>
        <dbReference type="ARBA" id="ARBA00004651"/>
    </source>
</evidence>
<feature type="transmembrane region" description="Helical" evidence="7">
    <location>
        <begin position="263"/>
        <end position="280"/>
    </location>
</feature>
<accession>A0A1R1EIL3</accession>
<keyword evidence="6 7" id="KW-0472">Membrane</keyword>
<comment type="similarity">
    <text evidence="2">Belongs to the UPF0324 family.</text>
</comment>
<evidence type="ECO:0000313" key="9">
    <source>
        <dbReference type="Proteomes" id="UP000187172"/>
    </source>
</evidence>
<feature type="transmembrane region" description="Helical" evidence="7">
    <location>
        <begin position="292"/>
        <end position="313"/>
    </location>
</feature>
<feature type="transmembrane region" description="Helical" evidence="7">
    <location>
        <begin position="133"/>
        <end position="151"/>
    </location>
</feature>